<evidence type="ECO:0000256" key="1">
    <source>
        <dbReference type="ARBA" id="ARBA00000971"/>
    </source>
</evidence>
<dbReference type="Pfam" id="PF00254">
    <property type="entry name" value="FKBP_C"/>
    <property type="match status" value="1"/>
</dbReference>
<proteinExistence type="inferred from homology"/>
<name>A0ABW5E191_9BACT</name>
<dbReference type="InterPro" id="IPR000774">
    <property type="entry name" value="PPIase_FKBP_N"/>
</dbReference>
<dbReference type="SUPFAM" id="SSF54534">
    <property type="entry name" value="FKBP-like"/>
    <property type="match status" value="1"/>
</dbReference>
<gene>
    <name evidence="8" type="ORF">ACFSQZ_04085</name>
</gene>
<dbReference type="PROSITE" id="PS50059">
    <property type="entry name" value="FKBP_PPIASE"/>
    <property type="match status" value="1"/>
</dbReference>
<evidence type="ECO:0000256" key="6">
    <source>
        <dbReference type="RuleBase" id="RU003915"/>
    </source>
</evidence>
<dbReference type="Pfam" id="PF01346">
    <property type="entry name" value="FKBP_N"/>
    <property type="match status" value="1"/>
</dbReference>
<evidence type="ECO:0000313" key="9">
    <source>
        <dbReference type="Proteomes" id="UP001597297"/>
    </source>
</evidence>
<evidence type="ECO:0000256" key="4">
    <source>
        <dbReference type="ARBA" id="ARBA00023235"/>
    </source>
</evidence>
<comment type="catalytic activity">
    <reaction evidence="1 5 6">
        <text>[protein]-peptidylproline (omega=180) = [protein]-peptidylproline (omega=0)</text>
        <dbReference type="Rhea" id="RHEA:16237"/>
        <dbReference type="Rhea" id="RHEA-COMP:10747"/>
        <dbReference type="Rhea" id="RHEA-COMP:10748"/>
        <dbReference type="ChEBI" id="CHEBI:83833"/>
        <dbReference type="ChEBI" id="CHEBI:83834"/>
        <dbReference type="EC" id="5.2.1.8"/>
    </reaction>
</comment>
<protein>
    <recommendedName>
        <fullName evidence="6">Peptidyl-prolyl cis-trans isomerase</fullName>
        <ecNumber evidence="6">5.2.1.8</ecNumber>
    </recommendedName>
</protein>
<accession>A0ABW5E191</accession>
<sequence>MTTQEALEIVSYKLGAKNGANALTDPVLIKEHIEQAIADKASDSLRAIDAKTYMQAMKHVKEERLRLAKVAGEDFLSNNLKNEGVIETPSGLQYKMLTSTDAPKPTLSDTVTVHYHGTLIDGTVFESSIERGSPSTFAVKKVIDGWKEGLQLMSVGSKFQLFIPQSLAYSDRGFGTKIPPFATLCFELELIDITTD</sequence>
<keyword evidence="3 5" id="KW-0697">Rotamase</keyword>
<dbReference type="PANTHER" id="PTHR43811:SF23">
    <property type="entry name" value="FKBP-TYPE 22 KDA PEPTIDYL-PROLYL CIS-TRANS ISOMERASE"/>
    <property type="match status" value="1"/>
</dbReference>
<evidence type="ECO:0000313" key="8">
    <source>
        <dbReference type="EMBL" id="MFD2275640.1"/>
    </source>
</evidence>
<dbReference type="InterPro" id="IPR001179">
    <property type="entry name" value="PPIase_FKBP_dom"/>
</dbReference>
<evidence type="ECO:0000256" key="3">
    <source>
        <dbReference type="ARBA" id="ARBA00023110"/>
    </source>
</evidence>
<dbReference type="Proteomes" id="UP001597297">
    <property type="component" value="Unassembled WGS sequence"/>
</dbReference>
<dbReference type="GO" id="GO:0003755">
    <property type="term" value="F:peptidyl-prolyl cis-trans isomerase activity"/>
    <property type="evidence" value="ECO:0007669"/>
    <property type="project" value="UniProtKB-EC"/>
</dbReference>
<evidence type="ECO:0000256" key="2">
    <source>
        <dbReference type="ARBA" id="ARBA00006577"/>
    </source>
</evidence>
<keyword evidence="4 5" id="KW-0413">Isomerase</keyword>
<dbReference type="PANTHER" id="PTHR43811">
    <property type="entry name" value="FKBP-TYPE PEPTIDYL-PROLYL CIS-TRANS ISOMERASE FKPA"/>
    <property type="match status" value="1"/>
</dbReference>
<reference evidence="9" key="1">
    <citation type="journal article" date="2019" name="Int. J. Syst. Evol. Microbiol.">
        <title>The Global Catalogue of Microorganisms (GCM) 10K type strain sequencing project: providing services to taxonomists for standard genome sequencing and annotation.</title>
        <authorList>
            <consortium name="The Broad Institute Genomics Platform"/>
            <consortium name="The Broad Institute Genome Sequencing Center for Infectious Disease"/>
            <person name="Wu L."/>
            <person name="Ma J."/>
        </authorList>
    </citation>
    <scope>NUCLEOTIDE SEQUENCE [LARGE SCALE GENOMIC DNA]</scope>
    <source>
        <strain evidence="9">JCM 16545</strain>
    </source>
</reference>
<evidence type="ECO:0000259" key="7">
    <source>
        <dbReference type="PROSITE" id="PS50059"/>
    </source>
</evidence>
<dbReference type="Gene3D" id="3.10.50.40">
    <property type="match status" value="1"/>
</dbReference>
<comment type="similarity">
    <text evidence="2 6">Belongs to the FKBP-type PPIase family.</text>
</comment>
<dbReference type="InterPro" id="IPR046357">
    <property type="entry name" value="PPIase_dom_sf"/>
</dbReference>
<dbReference type="EMBL" id="JBHUJC010000011">
    <property type="protein sequence ID" value="MFD2275640.1"/>
    <property type="molecule type" value="Genomic_DNA"/>
</dbReference>
<dbReference type="EC" id="5.2.1.8" evidence="6"/>
<feature type="domain" description="PPIase FKBP-type" evidence="7">
    <location>
        <begin position="108"/>
        <end position="194"/>
    </location>
</feature>
<comment type="caution">
    <text evidence="8">The sequence shown here is derived from an EMBL/GenBank/DDBJ whole genome shotgun (WGS) entry which is preliminary data.</text>
</comment>
<organism evidence="8 9">
    <name type="scientific">Rubritalea spongiae</name>
    <dbReference type="NCBI Taxonomy" id="430797"/>
    <lineage>
        <taxon>Bacteria</taxon>
        <taxon>Pseudomonadati</taxon>
        <taxon>Verrucomicrobiota</taxon>
        <taxon>Verrucomicrobiia</taxon>
        <taxon>Verrucomicrobiales</taxon>
        <taxon>Rubritaleaceae</taxon>
        <taxon>Rubritalea</taxon>
    </lineage>
</organism>
<evidence type="ECO:0000256" key="5">
    <source>
        <dbReference type="PROSITE-ProRule" id="PRU00277"/>
    </source>
</evidence>
<dbReference type="RefSeq" id="WP_377094781.1">
    <property type="nucleotide sequence ID" value="NZ_JBHSJM010000001.1"/>
</dbReference>
<keyword evidence="9" id="KW-1185">Reference proteome</keyword>